<gene>
    <name evidence="1" type="ORF">EWM59_07145</name>
</gene>
<dbReference type="SUPFAM" id="SSF54427">
    <property type="entry name" value="NTF2-like"/>
    <property type="match status" value="1"/>
</dbReference>
<organism evidence="1 2">
    <name type="scientific">Emticicia agri</name>
    <dbReference type="NCBI Taxonomy" id="2492393"/>
    <lineage>
        <taxon>Bacteria</taxon>
        <taxon>Pseudomonadati</taxon>
        <taxon>Bacteroidota</taxon>
        <taxon>Cytophagia</taxon>
        <taxon>Cytophagales</taxon>
        <taxon>Leadbetterellaceae</taxon>
        <taxon>Emticicia</taxon>
    </lineage>
</organism>
<dbReference type="CDD" id="cd00531">
    <property type="entry name" value="NTF2_like"/>
    <property type="match status" value="1"/>
</dbReference>
<sequence length="170" mass="19345">MTLWKQWFLTGIGSGQMTKKNVNKPFIIMQKLMLIFCCILMQCSLALAQKSDLDLVKETVQNYMDGGTYGDTAKMAKVFHPTAFMKFVDVKTGEFRDVPIARYLEGGKASAGKKADRTTKIVNIDITGTAAQAKLELEYPTFKFIDYFNLLKINGEWKVVSKIFFREDKK</sequence>
<reference evidence="1 2" key="1">
    <citation type="submission" date="2019-02" db="EMBL/GenBank/DDBJ databases">
        <title>Bacterial novel species Emticicia sp. 17J42-9 isolated from soil.</title>
        <authorList>
            <person name="Jung H.-Y."/>
        </authorList>
    </citation>
    <scope>NUCLEOTIDE SEQUENCE [LARGE SCALE GENOMIC DNA]</scope>
    <source>
        <strain evidence="1 2">17J42-9</strain>
    </source>
</reference>
<dbReference type="OrthoDB" id="8445243at2"/>
<dbReference type="Proteomes" id="UP000293162">
    <property type="component" value="Unassembled WGS sequence"/>
</dbReference>
<dbReference type="InterPro" id="IPR039437">
    <property type="entry name" value="FrzH/put_lumazine-bd"/>
</dbReference>
<evidence type="ECO:0000313" key="2">
    <source>
        <dbReference type="Proteomes" id="UP000293162"/>
    </source>
</evidence>
<dbReference type="Gene3D" id="3.10.450.50">
    <property type="match status" value="1"/>
</dbReference>
<proteinExistence type="predicted"/>
<dbReference type="EMBL" id="SEWF01000008">
    <property type="protein sequence ID" value="RYU96283.1"/>
    <property type="molecule type" value="Genomic_DNA"/>
</dbReference>
<name>A0A4Q5M329_9BACT</name>
<dbReference type="AlphaFoldDB" id="A0A4Q5M329"/>
<protein>
    <submittedName>
        <fullName evidence="1">Nuclear transport factor 2 family protein</fullName>
    </submittedName>
</protein>
<dbReference type="InterPro" id="IPR032710">
    <property type="entry name" value="NTF2-like_dom_sf"/>
</dbReference>
<evidence type="ECO:0000313" key="1">
    <source>
        <dbReference type="EMBL" id="RYU96283.1"/>
    </source>
</evidence>
<dbReference type="Pfam" id="PF12893">
    <property type="entry name" value="Lumazine_bd_2"/>
    <property type="match status" value="1"/>
</dbReference>
<accession>A0A4Q5M329</accession>
<keyword evidence="2" id="KW-1185">Reference proteome</keyword>
<comment type="caution">
    <text evidence="1">The sequence shown here is derived from an EMBL/GenBank/DDBJ whole genome shotgun (WGS) entry which is preliminary data.</text>
</comment>